<dbReference type="Proteomes" id="UP001285908">
    <property type="component" value="Unassembled WGS sequence"/>
</dbReference>
<dbReference type="EMBL" id="JAULSX010000008">
    <property type="protein sequence ID" value="KAK3486550.1"/>
    <property type="molecule type" value="Genomic_DNA"/>
</dbReference>
<proteinExistence type="predicted"/>
<name>A0AAJ0I0E0_9PEZI</name>
<accession>A0AAJ0I0E0</accession>
<dbReference type="AlphaFoldDB" id="A0AAJ0I0E0"/>
<dbReference type="GeneID" id="87875333"/>
<organism evidence="2 3">
    <name type="scientific">Neurospora hispaniola</name>
    <dbReference type="NCBI Taxonomy" id="588809"/>
    <lineage>
        <taxon>Eukaryota</taxon>
        <taxon>Fungi</taxon>
        <taxon>Dikarya</taxon>
        <taxon>Ascomycota</taxon>
        <taxon>Pezizomycotina</taxon>
        <taxon>Sordariomycetes</taxon>
        <taxon>Sordariomycetidae</taxon>
        <taxon>Sordariales</taxon>
        <taxon>Sordariaceae</taxon>
        <taxon>Neurospora</taxon>
    </lineage>
</organism>
<evidence type="ECO:0000313" key="3">
    <source>
        <dbReference type="Proteomes" id="UP001285908"/>
    </source>
</evidence>
<dbReference type="RefSeq" id="XP_062689107.1">
    <property type="nucleotide sequence ID" value="XM_062837711.1"/>
</dbReference>
<gene>
    <name evidence="2" type="ORF">B0T23DRAFT_387887</name>
</gene>
<keyword evidence="1" id="KW-0812">Transmembrane</keyword>
<keyword evidence="3" id="KW-1185">Reference proteome</keyword>
<keyword evidence="1" id="KW-0472">Membrane</keyword>
<evidence type="ECO:0000256" key="1">
    <source>
        <dbReference type="SAM" id="Phobius"/>
    </source>
</evidence>
<evidence type="ECO:0000313" key="2">
    <source>
        <dbReference type="EMBL" id="KAK3486550.1"/>
    </source>
</evidence>
<comment type="caution">
    <text evidence="2">The sequence shown here is derived from an EMBL/GenBank/DDBJ whole genome shotgun (WGS) entry which is preliminary data.</text>
</comment>
<feature type="transmembrane region" description="Helical" evidence="1">
    <location>
        <begin position="20"/>
        <end position="37"/>
    </location>
</feature>
<reference evidence="2 3" key="1">
    <citation type="journal article" date="2023" name="Mol. Phylogenet. Evol.">
        <title>Genome-scale phylogeny and comparative genomics of the fungal order Sordariales.</title>
        <authorList>
            <person name="Hensen N."/>
            <person name="Bonometti L."/>
            <person name="Westerberg I."/>
            <person name="Brannstrom I.O."/>
            <person name="Guillou S."/>
            <person name="Cros-Aarteil S."/>
            <person name="Calhoun S."/>
            <person name="Haridas S."/>
            <person name="Kuo A."/>
            <person name="Mondo S."/>
            <person name="Pangilinan J."/>
            <person name="Riley R."/>
            <person name="LaButti K."/>
            <person name="Andreopoulos B."/>
            <person name="Lipzen A."/>
            <person name="Chen C."/>
            <person name="Yan M."/>
            <person name="Daum C."/>
            <person name="Ng V."/>
            <person name="Clum A."/>
            <person name="Steindorff A."/>
            <person name="Ohm R.A."/>
            <person name="Martin F."/>
            <person name="Silar P."/>
            <person name="Natvig D.O."/>
            <person name="Lalanne C."/>
            <person name="Gautier V."/>
            <person name="Ament-Velasquez S.L."/>
            <person name="Kruys A."/>
            <person name="Hutchinson M.I."/>
            <person name="Powell A.J."/>
            <person name="Barry K."/>
            <person name="Miller A.N."/>
            <person name="Grigoriev I.V."/>
            <person name="Debuchy R."/>
            <person name="Gladieux P."/>
            <person name="Hiltunen Thoren M."/>
            <person name="Johannesson H."/>
        </authorList>
    </citation>
    <scope>NUCLEOTIDE SEQUENCE [LARGE SCALE GENOMIC DNA]</scope>
    <source>
        <strain evidence="2 3">FGSC 10403</strain>
    </source>
</reference>
<protein>
    <submittedName>
        <fullName evidence="2">Uncharacterized protein</fullName>
    </submittedName>
</protein>
<keyword evidence="1" id="KW-1133">Transmembrane helix</keyword>
<sequence length="88" mass="9928">MSPAISTAIVSCGSSVSCSPLWTFCFFFFVLSVAAISRRHVKLPINPVHSRLLWLWSSTWTQVLEAEHEHLNLLGPRVGGLYGKRRSW</sequence>